<sequence length="364" mass="42746">MLSLRRNIVTHKENMKNKAVVVLVILGSLIISMFAGCQQSPLKYIPPTIDSVNNDKSRMGLNGKVKTLDIYYYRPENTSSFFSVKFKKGEKWEEDGIHHYHFHFNIDGNLAQCNEYDKQENIIRKTDYTYETWGHTSTLSFPKTNSTIVSKYNTDGKLLEIVYSDSHGEINTYDVRGNLIRTKQIDGTIDKPAMTEYDYNEHDLLVEKREYYNIGELSGKTVYEYDTNGLLAQTQVYDLLSRDRPETHFIYEYSDSNRVVKKYRIDDEGNKELESWCKREYYPNGKLKTVVRNSIVQEKYDEQGRPIDERPGFEILYKDFQDYGCDANGNWIETKNFKDYVDFGTGLGRILKPYVERIFTYYEE</sequence>
<proteinExistence type="predicted"/>
<evidence type="ECO:0000313" key="2">
    <source>
        <dbReference type="Proteomes" id="UP000183766"/>
    </source>
</evidence>
<organism evidence="1 2">
    <name type="scientific">Bacteroides xylanisolvens</name>
    <dbReference type="NCBI Taxonomy" id="371601"/>
    <lineage>
        <taxon>Bacteria</taxon>
        <taxon>Pseudomonadati</taxon>
        <taxon>Bacteroidota</taxon>
        <taxon>Bacteroidia</taxon>
        <taxon>Bacteroidales</taxon>
        <taxon>Bacteroidaceae</taxon>
        <taxon>Bacteroides</taxon>
    </lineage>
</organism>
<accession>A0A1I4PM19</accession>
<evidence type="ECO:0000313" key="1">
    <source>
        <dbReference type="EMBL" id="SFM28545.1"/>
    </source>
</evidence>
<gene>
    <name evidence="1" type="ORF">SAMN05216250_102171</name>
</gene>
<dbReference type="EMBL" id="FOUM01000002">
    <property type="protein sequence ID" value="SFM28545.1"/>
    <property type="molecule type" value="Genomic_DNA"/>
</dbReference>
<dbReference type="Gene3D" id="2.180.10.10">
    <property type="entry name" value="RHS repeat-associated core"/>
    <property type="match status" value="1"/>
</dbReference>
<dbReference type="AlphaFoldDB" id="A0A1I4PM19"/>
<name>A0A1I4PM19_9BACE</name>
<evidence type="ECO:0008006" key="3">
    <source>
        <dbReference type="Google" id="ProtNLM"/>
    </source>
</evidence>
<reference evidence="1 2" key="1">
    <citation type="submission" date="2016-10" db="EMBL/GenBank/DDBJ databases">
        <authorList>
            <person name="de Groot N.N."/>
        </authorList>
    </citation>
    <scope>NUCLEOTIDE SEQUENCE [LARGE SCALE GENOMIC DNA]</scope>
    <source>
        <strain evidence="1 2">NLAE-zl-C202</strain>
    </source>
</reference>
<dbReference type="Proteomes" id="UP000183766">
    <property type="component" value="Unassembled WGS sequence"/>
</dbReference>
<protein>
    <recommendedName>
        <fullName evidence="3">YD repeat-containing protein</fullName>
    </recommendedName>
</protein>